<evidence type="ECO:0000313" key="2">
    <source>
        <dbReference type="Proteomes" id="UP000887458"/>
    </source>
</evidence>
<proteinExistence type="predicted"/>
<name>A0ABQ8JLE0_DERPT</name>
<reference evidence="1 2" key="1">
    <citation type="journal article" date="2018" name="J. Allergy Clin. Immunol.">
        <title>High-quality assembly of Dermatophagoides pteronyssinus genome and transcriptome reveals a wide range of novel allergens.</title>
        <authorList>
            <person name="Liu X.Y."/>
            <person name="Yang K.Y."/>
            <person name="Wang M.Q."/>
            <person name="Kwok J.S."/>
            <person name="Zeng X."/>
            <person name="Yang Z."/>
            <person name="Xiao X.J."/>
            <person name="Lau C.P."/>
            <person name="Li Y."/>
            <person name="Huang Z.M."/>
            <person name="Ba J.G."/>
            <person name="Yim A.K."/>
            <person name="Ouyang C.Y."/>
            <person name="Ngai S.M."/>
            <person name="Chan T.F."/>
            <person name="Leung E.L."/>
            <person name="Liu L."/>
            <person name="Liu Z.G."/>
            <person name="Tsui S.K."/>
        </authorList>
    </citation>
    <scope>NUCLEOTIDE SEQUENCE [LARGE SCALE GENOMIC DNA]</scope>
    <source>
        <strain evidence="1">Derp</strain>
    </source>
</reference>
<keyword evidence="2" id="KW-1185">Reference proteome</keyword>
<comment type="caution">
    <text evidence="1">The sequence shown here is derived from an EMBL/GenBank/DDBJ whole genome shotgun (WGS) entry which is preliminary data.</text>
</comment>
<reference evidence="1 2" key="2">
    <citation type="journal article" date="2022" name="Mol. Biol. Evol.">
        <title>Comparative Genomics Reveals Insights into the Divergent Evolution of Astigmatic Mites and Household Pest Adaptations.</title>
        <authorList>
            <person name="Xiong Q."/>
            <person name="Wan A.T."/>
            <person name="Liu X."/>
            <person name="Fung C.S."/>
            <person name="Xiao X."/>
            <person name="Malainual N."/>
            <person name="Hou J."/>
            <person name="Wang L."/>
            <person name="Wang M."/>
            <person name="Yang K.Y."/>
            <person name="Cui Y."/>
            <person name="Leung E.L."/>
            <person name="Nong W."/>
            <person name="Shin S.K."/>
            <person name="Au S.W."/>
            <person name="Jeong K.Y."/>
            <person name="Chew F.T."/>
            <person name="Hui J.H."/>
            <person name="Leung T.F."/>
            <person name="Tungtrongchitr A."/>
            <person name="Zhong N."/>
            <person name="Liu Z."/>
            <person name="Tsui S.K."/>
        </authorList>
    </citation>
    <scope>NUCLEOTIDE SEQUENCE [LARGE SCALE GENOMIC DNA]</scope>
    <source>
        <strain evidence="1">Derp</strain>
    </source>
</reference>
<sequence length="77" mass="8360">MTPTPCRCPVIVGPVLLNVSMNIGSARIFSIFHFSANLDDTNDELAPSSNTTRTVSPFISVTRVLCMLRPFCISNDG</sequence>
<organism evidence="1 2">
    <name type="scientific">Dermatophagoides pteronyssinus</name>
    <name type="common">European house dust mite</name>
    <dbReference type="NCBI Taxonomy" id="6956"/>
    <lineage>
        <taxon>Eukaryota</taxon>
        <taxon>Metazoa</taxon>
        <taxon>Ecdysozoa</taxon>
        <taxon>Arthropoda</taxon>
        <taxon>Chelicerata</taxon>
        <taxon>Arachnida</taxon>
        <taxon>Acari</taxon>
        <taxon>Acariformes</taxon>
        <taxon>Sarcoptiformes</taxon>
        <taxon>Astigmata</taxon>
        <taxon>Psoroptidia</taxon>
        <taxon>Analgoidea</taxon>
        <taxon>Pyroglyphidae</taxon>
        <taxon>Dermatophagoidinae</taxon>
        <taxon>Dermatophagoides</taxon>
    </lineage>
</organism>
<evidence type="ECO:0000313" key="1">
    <source>
        <dbReference type="EMBL" id="KAH9423389.1"/>
    </source>
</evidence>
<accession>A0ABQ8JLE0</accession>
<gene>
    <name evidence="1" type="ORF">DERP_003668</name>
</gene>
<dbReference type="EMBL" id="NJHN03000032">
    <property type="protein sequence ID" value="KAH9423389.1"/>
    <property type="molecule type" value="Genomic_DNA"/>
</dbReference>
<protein>
    <submittedName>
        <fullName evidence="1">Uncharacterized protein</fullName>
    </submittedName>
</protein>
<dbReference type="Proteomes" id="UP000887458">
    <property type="component" value="Unassembled WGS sequence"/>
</dbReference>